<evidence type="ECO:0000256" key="6">
    <source>
        <dbReference type="ARBA" id="ARBA00023069"/>
    </source>
</evidence>
<proteinExistence type="inferred from homology"/>
<evidence type="ECO:0000256" key="8">
    <source>
        <dbReference type="ARBA" id="ARBA00038130"/>
    </source>
</evidence>
<dbReference type="GO" id="GO:0042073">
    <property type="term" value="P:intraciliary transport"/>
    <property type="evidence" value="ECO:0007669"/>
    <property type="project" value="TreeGrafter"/>
</dbReference>
<dbReference type="EMBL" id="LN714499">
    <property type="protein sequence ID" value="CEL75827.1"/>
    <property type="molecule type" value="Genomic_DNA"/>
</dbReference>
<evidence type="ECO:0000256" key="3">
    <source>
        <dbReference type="ARBA" id="ARBA00022574"/>
    </source>
</evidence>
<dbReference type="SMART" id="SM00320">
    <property type="entry name" value="WD40"/>
    <property type="match status" value="5"/>
</dbReference>
<dbReference type="GO" id="GO:0005930">
    <property type="term" value="C:axoneme"/>
    <property type="evidence" value="ECO:0007669"/>
    <property type="project" value="TreeGrafter"/>
</dbReference>
<dbReference type="PANTHER" id="PTHR15722">
    <property type="entry name" value="IFT140/172-RELATED"/>
    <property type="match status" value="1"/>
</dbReference>
<keyword evidence="4" id="KW-0677">Repeat</keyword>
<dbReference type="InterPro" id="IPR056168">
    <property type="entry name" value="TPR_IF140/IFT172/WDR19"/>
</dbReference>
<feature type="region of interest" description="Disordered" evidence="9">
    <location>
        <begin position="530"/>
        <end position="556"/>
    </location>
</feature>
<keyword evidence="6" id="KW-0969">Cilium</keyword>
<reference evidence="11" key="1">
    <citation type="journal article" date="2015" name="PLoS ONE">
        <title>Comprehensive Evaluation of Toxoplasma gondii VEG and Neospora caninum LIV Genomes with Tachyzoite Stage Transcriptome and Proteome Defines Novel Transcript Features.</title>
        <authorList>
            <person name="Ramaprasad A."/>
            <person name="Mourier T."/>
            <person name="Naeem R."/>
            <person name="Malas T.B."/>
            <person name="Moussa E."/>
            <person name="Panigrahi A."/>
            <person name="Vermont S.J."/>
            <person name="Otto T.D."/>
            <person name="Wastling J."/>
            <person name="Pain A."/>
        </authorList>
    </citation>
    <scope>NUCLEOTIDE SEQUENCE</scope>
    <source>
        <strain evidence="11">VEG</strain>
    </source>
</reference>
<keyword evidence="3" id="KW-0853">WD repeat</keyword>
<keyword evidence="7" id="KW-0966">Cell projection</keyword>
<feature type="compositionally biased region" description="Basic and acidic residues" evidence="9">
    <location>
        <begin position="533"/>
        <end position="545"/>
    </location>
</feature>
<protein>
    <submittedName>
        <fullName evidence="11">Selective LIM-binding factor, putative</fullName>
    </submittedName>
</protein>
<keyword evidence="5" id="KW-0802">TPR repeat</keyword>
<evidence type="ECO:0000313" key="11">
    <source>
        <dbReference type="EMBL" id="CEL75827.1"/>
    </source>
</evidence>
<feature type="domain" description="IF140/IFT172/WDR19 TPR" evidence="10">
    <location>
        <begin position="807"/>
        <end position="1063"/>
    </location>
</feature>
<evidence type="ECO:0000256" key="1">
    <source>
        <dbReference type="ARBA" id="ARBA00004138"/>
    </source>
</evidence>
<dbReference type="PANTHER" id="PTHR15722:SF2">
    <property type="entry name" value="INTRAFLAGELLAR TRANSPORT PROTEIN 172 HOMOLOG"/>
    <property type="match status" value="1"/>
</dbReference>
<evidence type="ECO:0000256" key="7">
    <source>
        <dbReference type="ARBA" id="ARBA00023273"/>
    </source>
</evidence>
<dbReference type="InterPro" id="IPR036322">
    <property type="entry name" value="WD40_repeat_dom_sf"/>
</dbReference>
<dbReference type="GO" id="GO:0030992">
    <property type="term" value="C:intraciliary transport particle B"/>
    <property type="evidence" value="ECO:0007669"/>
    <property type="project" value="TreeGrafter"/>
</dbReference>
<evidence type="ECO:0000259" key="10">
    <source>
        <dbReference type="Pfam" id="PF24762"/>
    </source>
</evidence>
<evidence type="ECO:0000256" key="5">
    <source>
        <dbReference type="ARBA" id="ARBA00022803"/>
    </source>
</evidence>
<dbReference type="Gene3D" id="2.130.10.10">
    <property type="entry name" value="YVTN repeat-like/Quinoprotein amine dehydrogenase"/>
    <property type="match status" value="2"/>
</dbReference>
<dbReference type="InterPro" id="IPR015943">
    <property type="entry name" value="WD40/YVTN_repeat-like_dom_sf"/>
</dbReference>
<dbReference type="SUPFAM" id="SSF50978">
    <property type="entry name" value="WD40 repeat-like"/>
    <property type="match status" value="1"/>
</dbReference>
<gene>
    <name evidence="11" type="ORF">BN1205_081950</name>
</gene>
<evidence type="ECO:0000256" key="4">
    <source>
        <dbReference type="ARBA" id="ARBA00022737"/>
    </source>
</evidence>
<dbReference type="GO" id="GO:0036064">
    <property type="term" value="C:ciliary basal body"/>
    <property type="evidence" value="ECO:0007669"/>
    <property type="project" value="TreeGrafter"/>
</dbReference>
<dbReference type="InterPro" id="IPR001680">
    <property type="entry name" value="WD40_rpt"/>
</dbReference>
<organism evidence="11">
    <name type="scientific">Toxoplasma gondii (strain ATCC 50861 / VEG)</name>
    <dbReference type="NCBI Taxonomy" id="432359"/>
    <lineage>
        <taxon>Eukaryota</taxon>
        <taxon>Sar</taxon>
        <taxon>Alveolata</taxon>
        <taxon>Apicomplexa</taxon>
        <taxon>Conoidasida</taxon>
        <taxon>Coccidia</taxon>
        <taxon>Eucoccidiorida</taxon>
        <taxon>Eimeriorina</taxon>
        <taxon>Sarcocystidae</taxon>
        <taxon>Toxoplasma</taxon>
    </lineage>
</organism>
<evidence type="ECO:0000256" key="2">
    <source>
        <dbReference type="ARBA" id="ARBA00022473"/>
    </source>
</evidence>
<evidence type="ECO:0000256" key="9">
    <source>
        <dbReference type="SAM" id="MobiDB-lite"/>
    </source>
</evidence>
<dbReference type="Pfam" id="PF24762">
    <property type="entry name" value="TPR_IF140-IFT172"/>
    <property type="match status" value="1"/>
</dbReference>
<sequence length="1668" mass="183571">MRLQRSGTVLLQPSACDWNSVCTLAWSSNGSRMAAALAADRVVHLFDARGSKVDRFDTRPADKAATNAHSVTALALSPDASRVAVAQSDNMVVVYHLGLAKTDKKVVYRKFPTTAPVVSVLWPSDVADTFFYGQIDGRVRVAHVDLNKAGTLFDRKSPLICFDCERSGTLLATGHADGSIQLCSMNASTSRATTREVYRFPVSVTAISCTAACVAAAAQTTEIALINREGNLLQLIDFRSMSPFSKEISSLAFHPSGSCLAVAAREHVRADRLSDGKSITLEAANENGEALKITEFVVYENRFLVAYTTDKQLILADVEQQKVSTITPTWAGSTRFVFDSQGVCLAHHKEDTVAVVVLGDSEIAGNMFFWWIGTLAALVGVRHLHDQRAPANTMHTCRDSVWVRERNLRGETHHEISNCGTLQPGQLLSCFMTVQLPSFCQEQMLFSGNRTFLLSICGRVYTNALKQHLCKQMAVQILTDVDGAWTQELKNHCRSVAEHALADGFLDVAQFCYAILGDLARSRFLRNASRPAKHSEKREESHEDDPSQGPGDTQREAGKPYLLKARLAVFNKQFSVAEAILSENDDVDEAIEMYRNLHMFDASIRLAVRENRDVTQMKVQFHRWLMESGQEEKAGEAALRNGKDPELAVKCFMDGGLPFKAAGAIASNEQVSFSPTLLASVAAALSACKLHERAGDIFRRLGDTEKAVAAYRKGASFKKAVELSREFRPAAVAEIEEEWGDWLLERHEPEAATLHFVEAGCTRKAVQACLRAKQWKKAFHFLQELRTREGEEAARPYLLDLAETFTAIGNLSEAQCCFVQAGSCGKAVRVYVDAGLTERGLQLAAEYLSEAERKTVVEEIAQSLEEKGKLAEAEQAYASIHQFDKIIALLRRHGHIDEMLQRVSLYRPELVEETHRELGEEMEASGNLEAAEQLYTRGGLWRLAVEMYRQLRKWSDAVRVARAEGKEAYKEVVKHLARQLVAEKGTAAACQVLVKNDLAEDAVELALDAGDFSLSLKIAEESAKHMLETVNLRQAAVSEEKGDFSSAERHFVLAGKASEAIEMYRHLKDWKSAIRVASAHAPDAVPDILVSQARALANEGGMKEAEALYVEAGRADLAVAMYLSHGMKVEAVAASREHCPQLLPELVKKTSCAGEPRNAAELIELANAYEAAGEVDAAIDICCRAKSSVVPDSFLLKKIWFTAVKLAEAKAAHRVKEVSGEVARKTLDFSGPSLEVARLFHAGGSPSEAVKCLVACEEWAKAREVAAGVPDLVSFVEEAHRQKLISSRDLEALLALGDTSSVTEIAASEGAWKNVLLVAQKNAPQTVPEILNAYCTTLLGEGREEEAADVFLQFTNSLDREESLALCGDIARSLFAVQAKAEDRRRHLLSVKRLLRMRVSAERGDKKPPELCIGAVANAAEPTEEIEKQMRKCLLVSHYLLVLDTVENHSQEGLSQTAARTAVALLRYAKEIRSDEAFYRAGQLCKKAGWTGMAFFFWNRFLDIADAIDDGSKSLPSADFEISDIPSPEDLCVPGSHCIRGGNLSSQRRLLTAVVSLYPRKLSLENMPSAKVEETRECVLAWSVDRSVSPALNKRSCRACGFSRYEAALSCPKCLETDEQCVVTGYPVERDSAVKCSSCHSAANRTDWHAFIRLTKKCPWCESPQEVR</sequence>
<name>A0A0F7V6W3_TOXGV</name>
<comment type="subcellular location">
    <subcellularLocation>
        <location evidence="1">Cell projection</location>
        <location evidence="1">Cilium</location>
    </subcellularLocation>
</comment>
<dbReference type="Gene3D" id="1.25.40.470">
    <property type="match status" value="3"/>
</dbReference>
<comment type="similarity">
    <text evidence="8">Belongs to the IFT172 family.</text>
</comment>
<keyword evidence="2" id="KW-0217">Developmental protein</keyword>
<accession>A0A0F7V6W3</accession>